<organism evidence="1 2">
    <name type="scientific">Septoria linicola</name>
    <dbReference type="NCBI Taxonomy" id="215465"/>
    <lineage>
        <taxon>Eukaryota</taxon>
        <taxon>Fungi</taxon>
        <taxon>Dikarya</taxon>
        <taxon>Ascomycota</taxon>
        <taxon>Pezizomycotina</taxon>
        <taxon>Dothideomycetes</taxon>
        <taxon>Dothideomycetidae</taxon>
        <taxon>Mycosphaerellales</taxon>
        <taxon>Mycosphaerellaceae</taxon>
        <taxon>Septoria</taxon>
    </lineage>
</organism>
<evidence type="ECO:0000313" key="2">
    <source>
        <dbReference type="Proteomes" id="UP001056384"/>
    </source>
</evidence>
<name>A0A9Q9EEM8_9PEZI</name>
<keyword evidence="2" id="KW-1185">Reference proteome</keyword>
<dbReference type="EMBL" id="CP099418">
    <property type="protein sequence ID" value="USW47084.1"/>
    <property type="molecule type" value="Genomic_DNA"/>
</dbReference>
<dbReference type="OrthoDB" id="3634414at2759"/>
<protein>
    <submittedName>
        <fullName evidence="1">Uncharacterized protein</fullName>
    </submittedName>
</protein>
<evidence type="ECO:0000313" key="1">
    <source>
        <dbReference type="EMBL" id="USW47084.1"/>
    </source>
</evidence>
<sequence length="160" mass="16980">MLHYNNVARTSKTPAKIPPPITKAEVIPESFKLKKRDCETFRVARGPYSVSGGNDIVSDTVSYGQTEPCSATLGNSVTESFGINVSVSVGDAPGIFSASVRVSYEMSVERSFMGRFMFDPVVSSVFAGDCDGNGQQVVACGPTRSAGEMTGDLRAVLIRG</sequence>
<reference evidence="1" key="1">
    <citation type="submission" date="2022-06" db="EMBL/GenBank/DDBJ databases">
        <title>Complete genome sequences of two strains of the flax pathogen Septoria linicola.</title>
        <authorList>
            <person name="Lapalu N."/>
            <person name="Simon A."/>
            <person name="Demenou B."/>
            <person name="Paumier D."/>
            <person name="Guillot M.-P."/>
            <person name="Gout L."/>
            <person name="Valade R."/>
        </authorList>
    </citation>
    <scope>NUCLEOTIDE SEQUENCE</scope>
    <source>
        <strain evidence="1">SE15195</strain>
    </source>
</reference>
<dbReference type="AlphaFoldDB" id="A0A9Q9EEM8"/>
<dbReference type="Proteomes" id="UP001056384">
    <property type="component" value="Chromosome 1"/>
</dbReference>
<gene>
    <name evidence="1" type="ORF">Slin15195_G004030</name>
</gene>
<proteinExistence type="predicted"/>
<accession>A0A9Q9EEM8</accession>